<evidence type="ECO:0000313" key="8">
    <source>
        <dbReference type="Proteomes" id="UP000597762"/>
    </source>
</evidence>
<keyword evidence="3" id="KW-0539">Nucleus</keyword>
<dbReference type="Proteomes" id="UP000597762">
    <property type="component" value="Unassembled WGS sequence"/>
</dbReference>
<dbReference type="InterPro" id="IPR013761">
    <property type="entry name" value="SAM/pointed_sf"/>
</dbReference>
<feature type="region of interest" description="Disordered" evidence="4">
    <location>
        <begin position="288"/>
        <end position="326"/>
    </location>
</feature>
<dbReference type="PANTHER" id="PTHR11849:SF190">
    <property type="entry name" value="ETS-DOMAIN PROTEIN"/>
    <property type="match status" value="1"/>
</dbReference>
<dbReference type="InterPro" id="IPR000418">
    <property type="entry name" value="Ets_dom"/>
</dbReference>
<comment type="caution">
    <text evidence="7">The sequence shown here is derived from an EMBL/GenBank/DDBJ whole genome shotgun (WGS) entry which is preliminary data.</text>
</comment>
<evidence type="ECO:0000259" key="5">
    <source>
        <dbReference type="PROSITE" id="PS50061"/>
    </source>
</evidence>
<dbReference type="SUPFAM" id="SSF46785">
    <property type="entry name" value="Winged helix' DNA-binding domain"/>
    <property type="match status" value="1"/>
</dbReference>
<sequence length="446" mass="51676">MATVTECMHANFDLEPFSATNFYETDPKTTLTMTQLNTFNEHNHPLLQNNTTKNISDTFVEKYKSELRYLQNPVKKWANLRPEYWTSYDVIDWLYYFADLNGIDCSVFRAEAFQDKNGQDLCLMNQDQFEELDPIYGKQIYDTFQHILHSCSETRLPLLNTRIITSPENSYTDLLNANNFTDPISMLGSHNLNNQATLVYNQNKTPSTKWINPVYTNNSYVHKLEPRTHTEEYDSTGSESVQSSTYSSSSSGECSPQYCPPHSIASTPHVYCSSVSNDYTYHANPNSTISQDISNQTNKRSVIASNSTAVSERRQTRGRRSGQGSKGTHLWEFIRDLLHDEKFCPGLIKWEDPNMGVFRFVQSEAVAQMWGKKKNNTSMTYEKLSRAMRFCRSAGYFDSLPKASEEHFSNIRYYYKREILVRVDGRRLVYRFGPRSYGWKKNVRQL</sequence>
<dbReference type="InterPro" id="IPR036388">
    <property type="entry name" value="WH-like_DNA-bd_sf"/>
</dbReference>
<dbReference type="SMART" id="SM00251">
    <property type="entry name" value="SAM_PNT"/>
    <property type="match status" value="1"/>
</dbReference>
<feature type="domain" description="ETS" evidence="5">
    <location>
        <begin position="328"/>
        <end position="433"/>
    </location>
</feature>
<comment type="similarity">
    <text evidence="1 3">Belongs to the ETS family.</text>
</comment>
<feature type="compositionally biased region" description="Low complexity" evidence="4">
    <location>
        <begin position="235"/>
        <end position="252"/>
    </location>
</feature>
<dbReference type="AlphaFoldDB" id="A0A812EST8"/>
<evidence type="ECO:0000256" key="2">
    <source>
        <dbReference type="ARBA" id="ARBA00023125"/>
    </source>
</evidence>
<feature type="domain" description="PNT" evidence="6">
    <location>
        <begin position="64"/>
        <end position="151"/>
    </location>
</feature>
<dbReference type="Gene3D" id="1.10.150.50">
    <property type="entry name" value="Transcription Factor, Ets-1"/>
    <property type="match status" value="1"/>
</dbReference>
<dbReference type="PROSITE" id="PS50061">
    <property type="entry name" value="ETS_DOMAIN_3"/>
    <property type="match status" value="1"/>
</dbReference>
<dbReference type="InterPro" id="IPR046328">
    <property type="entry name" value="ETS_fam"/>
</dbReference>
<accession>A0A812EST8</accession>
<gene>
    <name evidence="7" type="ORF">SPHA_79288</name>
</gene>
<dbReference type="SUPFAM" id="SSF47769">
    <property type="entry name" value="SAM/Pointed domain"/>
    <property type="match status" value="1"/>
</dbReference>
<dbReference type="OrthoDB" id="5961210at2759"/>
<dbReference type="PROSITE" id="PS51433">
    <property type="entry name" value="PNT"/>
    <property type="match status" value="1"/>
</dbReference>
<dbReference type="Pfam" id="PF00178">
    <property type="entry name" value="Ets"/>
    <property type="match status" value="1"/>
</dbReference>
<evidence type="ECO:0000313" key="7">
    <source>
        <dbReference type="EMBL" id="CAE1329917.1"/>
    </source>
</evidence>
<proteinExistence type="inferred from homology"/>
<dbReference type="GO" id="GO:0043565">
    <property type="term" value="F:sequence-specific DNA binding"/>
    <property type="evidence" value="ECO:0007669"/>
    <property type="project" value="InterPro"/>
</dbReference>
<feature type="compositionally biased region" description="Polar residues" evidence="4">
    <location>
        <begin position="288"/>
        <end position="310"/>
    </location>
</feature>
<feature type="compositionally biased region" description="Basic and acidic residues" evidence="4">
    <location>
        <begin position="223"/>
        <end position="232"/>
    </location>
</feature>
<name>A0A812EST8_ACAPH</name>
<dbReference type="PRINTS" id="PR00454">
    <property type="entry name" value="ETSDOMAIN"/>
</dbReference>
<evidence type="ECO:0000256" key="1">
    <source>
        <dbReference type="ARBA" id="ARBA00005562"/>
    </source>
</evidence>
<keyword evidence="2 3" id="KW-0238">DNA-binding</keyword>
<dbReference type="GO" id="GO:0005634">
    <property type="term" value="C:nucleus"/>
    <property type="evidence" value="ECO:0007669"/>
    <property type="project" value="UniProtKB-SubCell"/>
</dbReference>
<dbReference type="InterPro" id="IPR036390">
    <property type="entry name" value="WH_DNA-bd_sf"/>
</dbReference>
<dbReference type="GO" id="GO:0000981">
    <property type="term" value="F:DNA-binding transcription factor activity, RNA polymerase II-specific"/>
    <property type="evidence" value="ECO:0007669"/>
    <property type="project" value="TreeGrafter"/>
</dbReference>
<reference evidence="7" key="1">
    <citation type="submission" date="2021-01" db="EMBL/GenBank/DDBJ databases">
        <authorList>
            <person name="Li R."/>
            <person name="Bekaert M."/>
        </authorList>
    </citation>
    <scope>NUCLEOTIDE SEQUENCE</scope>
    <source>
        <strain evidence="7">Farmed</strain>
    </source>
</reference>
<dbReference type="PANTHER" id="PTHR11849">
    <property type="entry name" value="ETS"/>
    <property type="match status" value="1"/>
</dbReference>
<dbReference type="EMBL" id="CAHIKZ030005564">
    <property type="protein sequence ID" value="CAE1329917.1"/>
    <property type="molecule type" value="Genomic_DNA"/>
</dbReference>
<dbReference type="GO" id="GO:0030154">
    <property type="term" value="P:cell differentiation"/>
    <property type="evidence" value="ECO:0007669"/>
    <property type="project" value="TreeGrafter"/>
</dbReference>
<comment type="subcellular location">
    <subcellularLocation>
        <location evidence="3">Nucleus</location>
    </subcellularLocation>
</comment>
<dbReference type="Gene3D" id="1.10.10.10">
    <property type="entry name" value="Winged helix-like DNA-binding domain superfamily/Winged helix DNA-binding domain"/>
    <property type="match status" value="1"/>
</dbReference>
<organism evidence="7 8">
    <name type="scientific">Acanthosepion pharaonis</name>
    <name type="common">Pharaoh cuttlefish</name>
    <name type="synonym">Sepia pharaonis</name>
    <dbReference type="NCBI Taxonomy" id="158019"/>
    <lineage>
        <taxon>Eukaryota</taxon>
        <taxon>Metazoa</taxon>
        <taxon>Spiralia</taxon>
        <taxon>Lophotrochozoa</taxon>
        <taxon>Mollusca</taxon>
        <taxon>Cephalopoda</taxon>
        <taxon>Coleoidea</taxon>
        <taxon>Decapodiformes</taxon>
        <taxon>Sepiida</taxon>
        <taxon>Sepiina</taxon>
        <taxon>Sepiidae</taxon>
        <taxon>Acanthosepion</taxon>
    </lineage>
</organism>
<keyword evidence="8" id="KW-1185">Reference proteome</keyword>
<evidence type="ECO:0000259" key="6">
    <source>
        <dbReference type="PROSITE" id="PS51433"/>
    </source>
</evidence>
<feature type="region of interest" description="Disordered" evidence="4">
    <location>
        <begin position="223"/>
        <end position="252"/>
    </location>
</feature>
<dbReference type="SMART" id="SM00413">
    <property type="entry name" value="ETS"/>
    <property type="match status" value="1"/>
</dbReference>
<evidence type="ECO:0000256" key="3">
    <source>
        <dbReference type="RuleBase" id="RU004019"/>
    </source>
</evidence>
<protein>
    <submittedName>
        <fullName evidence="7">EHF</fullName>
    </submittedName>
</protein>
<dbReference type="Pfam" id="PF02198">
    <property type="entry name" value="SAM_PNT"/>
    <property type="match status" value="1"/>
</dbReference>
<dbReference type="InterPro" id="IPR003118">
    <property type="entry name" value="Pointed_dom"/>
</dbReference>
<evidence type="ECO:0000256" key="4">
    <source>
        <dbReference type="SAM" id="MobiDB-lite"/>
    </source>
</evidence>